<evidence type="ECO:0000259" key="4">
    <source>
        <dbReference type="Pfam" id="PF15247"/>
    </source>
</evidence>
<feature type="region of interest" description="Disordered" evidence="3">
    <location>
        <begin position="338"/>
        <end position="368"/>
    </location>
</feature>
<evidence type="ECO:0000256" key="3">
    <source>
        <dbReference type="SAM" id="MobiDB-lite"/>
    </source>
</evidence>
<feature type="compositionally biased region" description="Polar residues" evidence="3">
    <location>
        <begin position="352"/>
        <end position="368"/>
    </location>
</feature>
<keyword evidence="5" id="KW-1185">Reference proteome</keyword>
<protein>
    <submittedName>
        <fullName evidence="6">SLBP_RNA_bind domain-containing protein</fullName>
    </submittedName>
</protein>
<accession>A0A0N5BL63</accession>
<keyword evidence="2" id="KW-0694">RNA-binding</keyword>
<feature type="compositionally biased region" description="Polar residues" evidence="3">
    <location>
        <begin position="87"/>
        <end position="111"/>
    </location>
</feature>
<proteinExistence type="inferred from homology"/>
<dbReference type="Gene3D" id="1.10.8.1120">
    <property type="entry name" value="Histone RNA hairpin-binding protein RNA-binding domain"/>
    <property type="match status" value="1"/>
</dbReference>
<feature type="domain" description="Histone RNA hairpin-binding protein RNA-binding" evidence="4">
    <location>
        <begin position="207"/>
        <end position="273"/>
    </location>
</feature>
<dbReference type="STRING" id="174720.A0A0N5BL63"/>
<name>A0A0N5BL63_STREA</name>
<dbReference type="GO" id="GO:0071204">
    <property type="term" value="C:histone pre-mRNA 3'end processing complex"/>
    <property type="evidence" value="ECO:0007669"/>
    <property type="project" value="TreeGrafter"/>
</dbReference>
<dbReference type="GO" id="GO:0005737">
    <property type="term" value="C:cytoplasm"/>
    <property type="evidence" value="ECO:0007669"/>
    <property type="project" value="TreeGrafter"/>
</dbReference>
<feature type="region of interest" description="Disordered" evidence="3">
    <location>
        <begin position="284"/>
        <end position="304"/>
    </location>
</feature>
<feature type="compositionally biased region" description="Basic and acidic residues" evidence="3">
    <location>
        <begin position="150"/>
        <end position="172"/>
    </location>
</feature>
<dbReference type="InterPro" id="IPR026502">
    <property type="entry name" value="SLBP1/SLBP2"/>
</dbReference>
<feature type="region of interest" description="Disordered" evidence="3">
    <location>
        <begin position="87"/>
        <end position="191"/>
    </location>
</feature>
<dbReference type="GO" id="GO:0051028">
    <property type="term" value="P:mRNA transport"/>
    <property type="evidence" value="ECO:0007669"/>
    <property type="project" value="TreeGrafter"/>
</dbReference>
<organism evidence="5 6">
    <name type="scientific">Strongyloides papillosus</name>
    <name type="common">Intestinal threadworm</name>
    <dbReference type="NCBI Taxonomy" id="174720"/>
    <lineage>
        <taxon>Eukaryota</taxon>
        <taxon>Metazoa</taxon>
        <taxon>Ecdysozoa</taxon>
        <taxon>Nematoda</taxon>
        <taxon>Chromadorea</taxon>
        <taxon>Rhabditida</taxon>
        <taxon>Tylenchina</taxon>
        <taxon>Panagrolaimomorpha</taxon>
        <taxon>Strongyloidoidea</taxon>
        <taxon>Strongyloididae</taxon>
        <taxon>Strongyloides</taxon>
    </lineage>
</organism>
<comment type="similarity">
    <text evidence="1">Belongs to the SLBP family.</text>
</comment>
<feature type="compositionally biased region" description="Polar residues" evidence="3">
    <location>
        <begin position="1"/>
        <end position="14"/>
    </location>
</feature>
<evidence type="ECO:0000313" key="6">
    <source>
        <dbReference type="WBParaSite" id="SPAL_0000666500.1"/>
    </source>
</evidence>
<dbReference type="Proteomes" id="UP000046392">
    <property type="component" value="Unplaced"/>
</dbReference>
<evidence type="ECO:0000313" key="5">
    <source>
        <dbReference type="Proteomes" id="UP000046392"/>
    </source>
</evidence>
<dbReference type="GO" id="GO:0007076">
    <property type="term" value="P:mitotic chromosome condensation"/>
    <property type="evidence" value="ECO:0007669"/>
    <property type="project" value="UniProtKB-ARBA"/>
</dbReference>
<dbReference type="WBParaSite" id="SPAL_0000666500.1">
    <property type="protein sequence ID" value="SPAL_0000666500.1"/>
    <property type="gene ID" value="SPAL_0000666500"/>
</dbReference>
<dbReference type="GO" id="GO:0006398">
    <property type="term" value="P:mRNA 3'-end processing by stem-loop binding and cleavage"/>
    <property type="evidence" value="ECO:0007669"/>
    <property type="project" value="TreeGrafter"/>
</dbReference>
<dbReference type="AlphaFoldDB" id="A0A0N5BL63"/>
<dbReference type="InterPro" id="IPR029344">
    <property type="entry name" value="SLBP_RNA_bind"/>
</dbReference>
<dbReference type="GO" id="GO:0003729">
    <property type="term" value="F:mRNA binding"/>
    <property type="evidence" value="ECO:0007669"/>
    <property type="project" value="InterPro"/>
</dbReference>
<dbReference type="Pfam" id="PF15247">
    <property type="entry name" value="SLBP_RNA_bind"/>
    <property type="match status" value="1"/>
</dbReference>
<evidence type="ECO:0000256" key="1">
    <source>
        <dbReference type="ARBA" id="ARBA00006151"/>
    </source>
</evidence>
<feature type="compositionally biased region" description="Polar residues" evidence="3">
    <location>
        <begin position="284"/>
        <end position="300"/>
    </location>
</feature>
<sequence length="368" mass="42136">MSQRSGNSSRQYISCSPVRRSPRVAKDQQKLNDLSNTELDRSYQKLLEESEELKNKSWVDVCENEMKSEYNGSGRNTNLNGARTRIEYTNGTPSSVNSEANNLSNNVSSGTRSRKQVAPKKSSTTPRFLRSRAREQNDDEVSNRKRRMDRSRSIIKEEAPNTNDVEMKELSKSPRKKFCNSQSSTPNNNELKVREGWSEPKLGWCKDPEVLARRTKEIERAKEKAVYSDYLEAIPKYERVKGIHPKTPNKFINYSRRSWDSQMKLWKRSLYDFFGRTPDTSCRTTPRVSRDTSPVTSVSEGDNRVKEEVPNIGNTEFSIGHLDPDRMSSLLSKFEMDSRKKFQDGDDESTLKAPTTQSSGPTTFANVI</sequence>
<dbReference type="GO" id="GO:0071207">
    <property type="term" value="F:histone pre-mRNA stem-loop binding"/>
    <property type="evidence" value="ECO:0007669"/>
    <property type="project" value="TreeGrafter"/>
</dbReference>
<feature type="compositionally biased region" description="Polar residues" evidence="3">
    <location>
        <begin position="179"/>
        <end position="190"/>
    </location>
</feature>
<dbReference type="FunFam" id="1.10.8.1120:FF:000001">
    <property type="entry name" value="Histone RNA hairpin-binding protein-like"/>
    <property type="match status" value="1"/>
</dbReference>
<reference evidence="6" key="1">
    <citation type="submission" date="2017-02" db="UniProtKB">
        <authorList>
            <consortium name="WormBaseParasite"/>
        </authorList>
    </citation>
    <scope>IDENTIFICATION</scope>
</reference>
<evidence type="ECO:0000256" key="2">
    <source>
        <dbReference type="ARBA" id="ARBA00022884"/>
    </source>
</evidence>
<dbReference type="InterPro" id="IPR038294">
    <property type="entry name" value="SLBP_RNA_bind_sf"/>
</dbReference>
<dbReference type="PANTHER" id="PTHR17408:SF0">
    <property type="entry name" value="HISTONE RNA HAIRPIN-BINDING PROTEIN"/>
    <property type="match status" value="1"/>
</dbReference>
<dbReference type="PANTHER" id="PTHR17408">
    <property type="entry name" value="HISTONE RNA HAIRPIN-BINDING PROTEIN"/>
    <property type="match status" value="1"/>
</dbReference>
<feature type="region of interest" description="Disordered" evidence="3">
    <location>
        <begin position="1"/>
        <end position="38"/>
    </location>
</feature>